<dbReference type="Proteomes" id="UP000078200">
    <property type="component" value="Unassembled WGS sequence"/>
</dbReference>
<dbReference type="EnsemblMetazoa" id="GAUT030977-RA">
    <property type="protein sequence ID" value="GAUT030977-PA"/>
    <property type="gene ID" value="GAUT030977"/>
</dbReference>
<dbReference type="VEuPathDB" id="VectorBase:GAUT030977"/>
<organism evidence="1 2">
    <name type="scientific">Glossina austeni</name>
    <name type="common">Savannah tsetse fly</name>
    <dbReference type="NCBI Taxonomy" id="7395"/>
    <lineage>
        <taxon>Eukaryota</taxon>
        <taxon>Metazoa</taxon>
        <taxon>Ecdysozoa</taxon>
        <taxon>Arthropoda</taxon>
        <taxon>Hexapoda</taxon>
        <taxon>Insecta</taxon>
        <taxon>Pterygota</taxon>
        <taxon>Neoptera</taxon>
        <taxon>Endopterygota</taxon>
        <taxon>Diptera</taxon>
        <taxon>Brachycera</taxon>
        <taxon>Muscomorpha</taxon>
        <taxon>Hippoboscoidea</taxon>
        <taxon>Glossinidae</taxon>
        <taxon>Glossina</taxon>
    </lineage>
</organism>
<keyword evidence="2" id="KW-1185">Reference proteome</keyword>
<protein>
    <submittedName>
        <fullName evidence="1">Uncharacterized protein</fullName>
    </submittedName>
</protein>
<proteinExistence type="predicted"/>
<accession>A0A1A9VAF8</accession>
<name>A0A1A9VAF8_GLOAU</name>
<dbReference type="AlphaFoldDB" id="A0A1A9VAF8"/>
<reference evidence="1" key="1">
    <citation type="submission" date="2020-05" db="UniProtKB">
        <authorList>
            <consortium name="EnsemblMetazoa"/>
        </authorList>
    </citation>
    <scope>IDENTIFICATION</scope>
    <source>
        <strain evidence="1">TTRI</strain>
    </source>
</reference>
<evidence type="ECO:0000313" key="2">
    <source>
        <dbReference type="Proteomes" id="UP000078200"/>
    </source>
</evidence>
<evidence type="ECO:0000313" key="1">
    <source>
        <dbReference type="EnsemblMetazoa" id="GAUT030977-PA"/>
    </source>
</evidence>
<sequence length="104" mass="11370">MFDDDSTKVPFEMISLVTGWLVVSNTLPFSAGLNTSFDTIMERHSITTVSITPLINSLPVVTLGITDDLLTRRSRDSARSGSQDTTFISDNSYAIIEKKNISGP</sequence>